<evidence type="ECO:0000313" key="4">
    <source>
        <dbReference type="Proteomes" id="UP000534306"/>
    </source>
</evidence>
<proteinExistence type="predicted"/>
<dbReference type="AlphaFoldDB" id="A0A7Y4KYQ6"/>
<reference evidence="3 4" key="1">
    <citation type="submission" date="2020-05" db="EMBL/GenBank/DDBJ databases">
        <title>Genome sequence of Kribbella sandramycini ATCC 39419.</title>
        <authorList>
            <person name="Maclea K.S."/>
            <person name="Fair J.L."/>
        </authorList>
    </citation>
    <scope>NUCLEOTIDE SEQUENCE [LARGE SCALE GENOMIC DNA]</scope>
    <source>
        <strain evidence="3 4">ATCC 39419</strain>
    </source>
</reference>
<keyword evidence="1" id="KW-0472">Membrane</keyword>
<feature type="transmembrane region" description="Helical" evidence="1">
    <location>
        <begin position="49"/>
        <end position="68"/>
    </location>
</feature>
<dbReference type="EMBL" id="JACHKF010000001">
    <property type="protein sequence ID" value="MBB6569889.1"/>
    <property type="molecule type" value="Genomic_DNA"/>
</dbReference>
<dbReference type="RefSeq" id="WP_171672698.1">
    <property type="nucleotide sequence ID" value="NZ_BAAAGT010000002.1"/>
</dbReference>
<keyword evidence="1" id="KW-1133">Transmembrane helix</keyword>
<keyword evidence="1" id="KW-0812">Transmembrane</keyword>
<reference evidence="2 5" key="2">
    <citation type="submission" date="2020-08" db="EMBL/GenBank/DDBJ databases">
        <title>Sequencing the genomes of 1000 actinobacteria strains.</title>
        <authorList>
            <person name="Klenk H.-P."/>
        </authorList>
    </citation>
    <scope>NUCLEOTIDE SEQUENCE [LARGE SCALE GENOMIC DNA]</scope>
    <source>
        <strain evidence="2 5">DSM 15626</strain>
    </source>
</reference>
<name>A0A7Y4KYQ6_9ACTN</name>
<accession>A0A7Y4KYQ6</accession>
<comment type="caution">
    <text evidence="3">The sequence shown here is derived from an EMBL/GenBank/DDBJ whole genome shotgun (WGS) entry which is preliminary data.</text>
</comment>
<keyword evidence="4" id="KW-1185">Reference proteome</keyword>
<dbReference type="EMBL" id="JABJRC010000002">
    <property type="protein sequence ID" value="NOL40286.1"/>
    <property type="molecule type" value="Genomic_DNA"/>
</dbReference>
<dbReference type="Proteomes" id="UP000553957">
    <property type="component" value="Unassembled WGS sequence"/>
</dbReference>
<organism evidence="3 4">
    <name type="scientific">Kribbella sandramycini</name>
    <dbReference type="NCBI Taxonomy" id="60450"/>
    <lineage>
        <taxon>Bacteria</taxon>
        <taxon>Bacillati</taxon>
        <taxon>Actinomycetota</taxon>
        <taxon>Actinomycetes</taxon>
        <taxon>Propionibacteriales</taxon>
        <taxon>Kribbellaceae</taxon>
        <taxon>Kribbella</taxon>
    </lineage>
</organism>
<gene>
    <name evidence="2" type="ORF">HNR71_005526</name>
    <name evidence="3" type="ORF">HPO96_08525</name>
</gene>
<evidence type="ECO:0000313" key="3">
    <source>
        <dbReference type="EMBL" id="NOL40286.1"/>
    </source>
</evidence>
<evidence type="ECO:0000313" key="2">
    <source>
        <dbReference type="EMBL" id="MBB6569889.1"/>
    </source>
</evidence>
<dbReference type="Proteomes" id="UP000534306">
    <property type="component" value="Unassembled WGS sequence"/>
</dbReference>
<protein>
    <submittedName>
        <fullName evidence="3">Uncharacterized protein</fullName>
    </submittedName>
</protein>
<sequence length="257" mass="26860">MKHLDEFADLKTLDPATGADPNTLHARATLDRILTTDPTPTPRRPRRRAIRLAVAALAVAVGAAIVFVPRDTGPLPTGEAYAGWTAQPGSLSAKERAAAVKACRKQLSDTPMDDVVKNTDPAIVERRGYWSVVVLLGPGGSEASCMTSSSPRMKGGGYGSIGGPGRPAPGPREISISSLGAAGGGDFGYVTSGMGRVGADIVGITYRSKAHGLVEATVENGYFAFWVPGKDLEDFEPAPVRVTYRDGTSAEVQLKIG</sequence>
<evidence type="ECO:0000313" key="5">
    <source>
        <dbReference type="Proteomes" id="UP000553957"/>
    </source>
</evidence>
<evidence type="ECO:0000256" key="1">
    <source>
        <dbReference type="SAM" id="Phobius"/>
    </source>
</evidence>